<dbReference type="Proteomes" id="UP000013525">
    <property type="component" value="Unassembled WGS sequence"/>
</dbReference>
<sequence length="93" mass="10397">MTREAPELDGPDVDDDPKLDELFVHALTMAEAARRGDGTAWMQARAATRRCDDLAYLTSMLLGQLVENDAVRRGVHPADEWTRLRRAGIENFG</sequence>
<reference evidence="1 2" key="1">
    <citation type="journal article" date="2013" name="Genome Announc.">
        <title>Draft Genome Sequence of Rhodococcus rhodnii Strain LMG5362, a Symbiont of Rhodnius prolixus (Hemiptera, Reduviidae, Triatominae), the Principle Vector of Trypanosoma cruzi.</title>
        <authorList>
            <person name="Pachebat J.A."/>
            <person name="van Keulen G."/>
            <person name="Whitten M.M."/>
            <person name="Girdwood S."/>
            <person name="Del Sol R."/>
            <person name="Dyson P.J."/>
            <person name="Facey P.D."/>
        </authorList>
    </citation>
    <scope>NUCLEOTIDE SEQUENCE [LARGE SCALE GENOMIC DNA]</scope>
    <source>
        <strain evidence="1 2">LMG 5362</strain>
    </source>
</reference>
<dbReference type="RefSeq" id="WP_010836926.1">
    <property type="nucleotide sequence ID" value="NZ_APMY01000026.1"/>
</dbReference>
<name>R7WR60_9NOCA</name>
<comment type="caution">
    <text evidence="1">The sequence shown here is derived from an EMBL/GenBank/DDBJ whole genome shotgun (WGS) entry which is preliminary data.</text>
</comment>
<organism evidence="1 2">
    <name type="scientific">Rhodococcus rhodnii LMG 5362</name>
    <dbReference type="NCBI Taxonomy" id="1273125"/>
    <lineage>
        <taxon>Bacteria</taxon>
        <taxon>Bacillati</taxon>
        <taxon>Actinomycetota</taxon>
        <taxon>Actinomycetes</taxon>
        <taxon>Mycobacteriales</taxon>
        <taxon>Nocardiaceae</taxon>
        <taxon>Rhodococcus</taxon>
    </lineage>
</organism>
<protein>
    <submittedName>
        <fullName evidence="1">Uncharacterized protein</fullName>
    </submittedName>
</protein>
<dbReference type="EMBL" id="APMY01000026">
    <property type="protein sequence ID" value="EOM77785.1"/>
    <property type="molecule type" value="Genomic_DNA"/>
</dbReference>
<evidence type="ECO:0000313" key="1">
    <source>
        <dbReference type="EMBL" id="EOM77785.1"/>
    </source>
</evidence>
<dbReference type="PATRIC" id="fig|1273125.3.peg.825"/>
<accession>R7WR60</accession>
<keyword evidence="2" id="KW-1185">Reference proteome</keyword>
<gene>
    <name evidence="1" type="ORF">Rrhod_0853</name>
</gene>
<evidence type="ECO:0000313" key="2">
    <source>
        <dbReference type="Proteomes" id="UP000013525"/>
    </source>
</evidence>
<dbReference type="eggNOG" id="ENOG5031F5E">
    <property type="taxonomic scope" value="Bacteria"/>
</dbReference>
<proteinExistence type="predicted"/>
<dbReference type="AlphaFoldDB" id="R7WR60"/>